<dbReference type="SUPFAM" id="SSF50978">
    <property type="entry name" value="WD40 repeat-like"/>
    <property type="match status" value="1"/>
</dbReference>
<name>A0A2L2Y686_PARTP</name>
<dbReference type="PANTHER" id="PTHR13257:SF0">
    <property type="entry name" value="NUCLEAR PORE COMPLEX PROTEIN NUP88"/>
    <property type="match status" value="1"/>
</dbReference>
<keyword evidence="7" id="KW-0539">Nucleus</keyword>
<evidence type="ECO:0000313" key="9">
    <source>
        <dbReference type="EMBL" id="LAA03674.1"/>
    </source>
</evidence>
<keyword evidence="4" id="KW-0653">Protein transport</keyword>
<evidence type="ECO:0000256" key="3">
    <source>
        <dbReference type="ARBA" id="ARBA00022816"/>
    </source>
</evidence>
<dbReference type="Pfam" id="PF10168">
    <property type="entry name" value="Nup88"/>
    <property type="match status" value="1"/>
</dbReference>
<dbReference type="GO" id="GO:0006606">
    <property type="term" value="P:protein import into nucleus"/>
    <property type="evidence" value="ECO:0007669"/>
    <property type="project" value="TreeGrafter"/>
</dbReference>
<reference evidence="9" key="1">
    <citation type="journal article" date="2016" name="Mol. Ecol. Resour.">
        <title>Evaluation of the impact of RNA preservation methods of spiders for de novo transcriptome assembly.</title>
        <authorList>
            <person name="Kono N."/>
            <person name="Nakamura H."/>
            <person name="Ito Y."/>
            <person name="Tomita M."/>
            <person name="Arakawa K."/>
        </authorList>
    </citation>
    <scope>NUCLEOTIDE SEQUENCE</scope>
    <source>
        <tissue evidence="9">Whole body</tissue>
    </source>
</reference>
<dbReference type="PANTHER" id="PTHR13257">
    <property type="entry name" value="NUCLEOPORIN NUP84-RELATED"/>
    <property type="match status" value="1"/>
</dbReference>
<dbReference type="GO" id="GO:0006406">
    <property type="term" value="P:mRNA export from nucleus"/>
    <property type="evidence" value="ECO:0007669"/>
    <property type="project" value="TreeGrafter"/>
</dbReference>
<evidence type="ECO:0000256" key="8">
    <source>
        <dbReference type="SAM" id="Coils"/>
    </source>
</evidence>
<evidence type="ECO:0000256" key="5">
    <source>
        <dbReference type="ARBA" id="ARBA00023010"/>
    </source>
</evidence>
<keyword evidence="2" id="KW-0813">Transport</keyword>
<dbReference type="GO" id="GO:0005643">
    <property type="term" value="C:nuclear pore"/>
    <property type="evidence" value="ECO:0007669"/>
    <property type="project" value="UniProtKB-SubCell"/>
</dbReference>
<protein>
    <submittedName>
        <fullName evidence="9">Nuclear pore complex protein Nup88</fullName>
    </submittedName>
</protein>
<evidence type="ECO:0000256" key="1">
    <source>
        <dbReference type="ARBA" id="ARBA00004567"/>
    </source>
</evidence>
<dbReference type="EMBL" id="IAAA01018538">
    <property type="protein sequence ID" value="LAA03674.1"/>
    <property type="molecule type" value="mRNA"/>
</dbReference>
<dbReference type="InterPro" id="IPR036322">
    <property type="entry name" value="WD40_repeat_dom_sf"/>
</dbReference>
<dbReference type="OrthoDB" id="341482at2759"/>
<dbReference type="GO" id="GO:0000056">
    <property type="term" value="P:ribosomal small subunit export from nucleus"/>
    <property type="evidence" value="ECO:0007669"/>
    <property type="project" value="InterPro"/>
</dbReference>
<dbReference type="AlphaFoldDB" id="A0A2L2Y686"/>
<evidence type="ECO:0000256" key="7">
    <source>
        <dbReference type="ARBA" id="ARBA00023242"/>
    </source>
</evidence>
<dbReference type="GO" id="GO:0000055">
    <property type="term" value="P:ribosomal large subunit export from nucleus"/>
    <property type="evidence" value="ECO:0007669"/>
    <property type="project" value="InterPro"/>
</dbReference>
<dbReference type="GO" id="GO:0017056">
    <property type="term" value="F:structural constituent of nuclear pore"/>
    <property type="evidence" value="ECO:0007669"/>
    <property type="project" value="InterPro"/>
</dbReference>
<evidence type="ECO:0000256" key="6">
    <source>
        <dbReference type="ARBA" id="ARBA00023132"/>
    </source>
</evidence>
<feature type="coiled-coil region" evidence="8">
    <location>
        <begin position="571"/>
        <end position="605"/>
    </location>
</feature>
<keyword evidence="6" id="KW-0906">Nuclear pore complex</keyword>
<proteinExistence type="evidence at transcript level"/>
<keyword evidence="3" id="KW-0509">mRNA transport</keyword>
<evidence type="ECO:0000256" key="4">
    <source>
        <dbReference type="ARBA" id="ARBA00022927"/>
    </source>
</evidence>
<dbReference type="InterPro" id="IPR037700">
    <property type="entry name" value="NUP88/NUP82"/>
</dbReference>
<organism evidence="9">
    <name type="scientific">Parasteatoda tepidariorum</name>
    <name type="common">Common house spider</name>
    <name type="synonym">Achaearanea tepidariorum</name>
    <dbReference type="NCBI Taxonomy" id="114398"/>
    <lineage>
        <taxon>Eukaryota</taxon>
        <taxon>Metazoa</taxon>
        <taxon>Ecdysozoa</taxon>
        <taxon>Arthropoda</taxon>
        <taxon>Chelicerata</taxon>
        <taxon>Arachnida</taxon>
        <taxon>Araneae</taxon>
        <taxon>Araneomorphae</taxon>
        <taxon>Entelegynae</taxon>
        <taxon>Araneoidea</taxon>
        <taxon>Theridiidae</taxon>
        <taxon>Parasteatoda</taxon>
    </lineage>
</organism>
<evidence type="ECO:0000256" key="2">
    <source>
        <dbReference type="ARBA" id="ARBA00022448"/>
    </source>
</evidence>
<accession>A0A2L2Y686</accession>
<comment type="subcellular location">
    <subcellularLocation>
        <location evidence="1">Nucleus</location>
        <location evidence="1">Nuclear pore complex</location>
    </subcellularLocation>
</comment>
<sequence>MTAMINQNIISNVMLEKLSMNKTKYNNVKESKNLFAIYEQYAFVWHDNGSCILTVQLNSKENHENKVKELTLTNPPIFDVESILFNQTGSLLALSGKNGVMIYEVPWRYGKFGTPGSDEDNIIGRSWNIAETFFVCSNRIGVVQVAWHPGSSSSTHLTVLSTDNYIRIYDVTDPQAPQQVISLGSSTKSSFLTTESKINFSTCFGENAISFDFGPSEEVEIPYYNKLKLVDRIEKVVIWPIYLLHSSGDIYVVKAPMKKEKSQALPKVMGPLTMYPQSEDNYGYDACYILCLHTTPPCIILATSSGIMYHCLVLETLKLNNENKFDAWDFENSSESCDISLYVFESVELPLTLSEEQDDVYSHPIRLHKDMISQCKYHCTHISGLHSVAVPFLKTIEEYLETEKLEKLLSSEEKQTCIVEHILCTKPLSEMESVPVLGLDVSVNDASVNLICLLASWEFLCFPLVCSYFSPPPHLLSENFVNSEEDVNSSIPSFEQLIEKALSRSVSCPYLKSQATSGHILSSPQQQLDFLCGITQRYREEYIQKLNTAQALLRSRIKVLVQQKEYQLRDIARSQQEKEALRIGAERLAEKYEEAKTSQQKLFNRIETVLQKLQQNSPHLSKAEINMNSTLLSYEEKLKDFKASLDLIKKKLKLQNDKLKETDELASSSKSNLNNLTLTEVQTKHIKELISKEGDSISELMKKVNIVKKQVTV</sequence>
<keyword evidence="5" id="KW-0811">Translocation</keyword>
<keyword evidence="8" id="KW-0175">Coiled coil</keyword>
<dbReference type="InterPro" id="IPR019321">
    <property type="entry name" value="Nucleoporin_Nup88"/>
</dbReference>